<evidence type="ECO:0000256" key="6">
    <source>
        <dbReference type="ARBA" id="ARBA00022853"/>
    </source>
</evidence>
<accession>A0A9P6NUA8</accession>
<evidence type="ECO:0000256" key="12">
    <source>
        <dbReference type="ARBA" id="ARBA00023242"/>
    </source>
</evidence>
<feature type="domain" description="JmjC" evidence="16">
    <location>
        <begin position="89"/>
        <end position="250"/>
    </location>
</feature>
<evidence type="ECO:0000256" key="3">
    <source>
        <dbReference type="ARBA" id="ARBA00008037"/>
    </source>
</evidence>
<dbReference type="Pfam" id="PF17811">
    <property type="entry name" value="JHD"/>
    <property type="match status" value="1"/>
</dbReference>
<keyword evidence="6" id="KW-0156">Chromatin regulator</keyword>
<evidence type="ECO:0000313" key="17">
    <source>
        <dbReference type="EMBL" id="KAG0150423.1"/>
    </source>
</evidence>
<dbReference type="AlphaFoldDB" id="A0A9P6NUA8"/>
<dbReference type="PROSITE" id="PS51184">
    <property type="entry name" value="JMJC"/>
    <property type="match status" value="1"/>
</dbReference>
<dbReference type="InterPro" id="IPR003347">
    <property type="entry name" value="JmjC_dom"/>
</dbReference>
<organism evidence="17 18">
    <name type="scientific">Cronartium quercuum f. sp. fusiforme G11</name>
    <dbReference type="NCBI Taxonomy" id="708437"/>
    <lineage>
        <taxon>Eukaryota</taxon>
        <taxon>Fungi</taxon>
        <taxon>Dikarya</taxon>
        <taxon>Basidiomycota</taxon>
        <taxon>Pucciniomycotina</taxon>
        <taxon>Pucciniomycetes</taxon>
        <taxon>Pucciniales</taxon>
        <taxon>Coleosporiaceae</taxon>
        <taxon>Cronartium</taxon>
    </lineage>
</organism>
<evidence type="ECO:0000256" key="13">
    <source>
        <dbReference type="ARBA" id="ARBA00031083"/>
    </source>
</evidence>
<keyword evidence="5" id="KW-0479">Metal-binding</keyword>
<evidence type="ECO:0000259" key="16">
    <source>
        <dbReference type="PROSITE" id="PS51184"/>
    </source>
</evidence>
<evidence type="ECO:0000256" key="8">
    <source>
        <dbReference type="ARBA" id="ARBA00023002"/>
    </source>
</evidence>
<keyword evidence="18" id="KW-1185">Reference proteome</keyword>
<dbReference type="GO" id="GO:0005634">
    <property type="term" value="C:nucleus"/>
    <property type="evidence" value="ECO:0007669"/>
    <property type="project" value="UniProtKB-SubCell"/>
</dbReference>
<dbReference type="SUPFAM" id="SSF51197">
    <property type="entry name" value="Clavaminate synthase-like"/>
    <property type="match status" value="1"/>
</dbReference>
<dbReference type="Pfam" id="PF02373">
    <property type="entry name" value="JmjC"/>
    <property type="match status" value="1"/>
</dbReference>
<evidence type="ECO:0000256" key="14">
    <source>
        <dbReference type="ARBA" id="ARBA00047915"/>
    </source>
</evidence>
<proteinExistence type="inferred from homology"/>
<evidence type="ECO:0000256" key="2">
    <source>
        <dbReference type="ARBA" id="ARBA00004123"/>
    </source>
</evidence>
<dbReference type="SMART" id="SM00558">
    <property type="entry name" value="JmjC"/>
    <property type="match status" value="1"/>
</dbReference>
<evidence type="ECO:0000256" key="1">
    <source>
        <dbReference type="ARBA" id="ARBA00001954"/>
    </source>
</evidence>
<evidence type="ECO:0000256" key="10">
    <source>
        <dbReference type="ARBA" id="ARBA00023015"/>
    </source>
</evidence>
<dbReference type="Gene3D" id="2.60.120.650">
    <property type="entry name" value="Cupin"/>
    <property type="match status" value="1"/>
</dbReference>
<dbReference type="EMBL" id="MU167219">
    <property type="protein sequence ID" value="KAG0150423.1"/>
    <property type="molecule type" value="Genomic_DNA"/>
</dbReference>
<keyword evidence="9" id="KW-0408">Iron</keyword>
<comment type="similarity">
    <text evidence="3">Belongs to the JHDM1 histone demethylase family.</text>
</comment>
<evidence type="ECO:0000256" key="9">
    <source>
        <dbReference type="ARBA" id="ARBA00023004"/>
    </source>
</evidence>
<dbReference type="InterPro" id="IPR050690">
    <property type="entry name" value="JHDM1_Histone_Demethylase"/>
</dbReference>
<keyword evidence="8" id="KW-0560">Oxidoreductase</keyword>
<comment type="caution">
    <text evidence="17">The sequence shown here is derived from an EMBL/GenBank/DDBJ whole genome shotgun (WGS) entry which is preliminary data.</text>
</comment>
<dbReference type="PANTHER" id="PTHR23123">
    <property type="entry name" value="PHD/F-BOX CONTAINING PROTEIN"/>
    <property type="match status" value="1"/>
</dbReference>
<dbReference type="OrthoDB" id="5876800at2759"/>
<evidence type="ECO:0000313" key="18">
    <source>
        <dbReference type="Proteomes" id="UP000886653"/>
    </source>
</evidence>
<feature type="compositionally biased region" description="Low complexity" evidence="15">
    <location>
        <begin position="398"/>
        <end position="410"/>
    </location>
</feature>
<evidence type="ECO:0000256" key="4">
    <source>
        <dbReference type="ARBA" id="ARBA00013246"/>
    </source>
</evidence>
<comment type="subcellular location">
    <subcellularLocation>
        <location evidence="2">Nucleus</location>
    </subcellularLocation>
</comment>
<keyword evidence="11" id="KW-0804">Transcription</keyword>
<evidence type="ECO:0000256" key="5">
    <source>
        <dbReference type="ARBA" id="ARBA00022723"/>
    </source>
</evidence>
<keyword evidence="10" id="KW-0805">Transcription regulation</keyword>
<reference evidence="17" key="1">
    <citation type="submission" date="2013-11" db="EMBL/GenBank/DDBJ databases">
        <title>Genome sequence of the fusiform rust pathogen reveals effectors for host alternation and coevolution with pine.</title>
        <authorList>
            <consortium name="DOE Joint Genome Institute"/>
            <person name="Smith K."/>
            <person name="Pendleton A."/>
            <person name="Kubisiak T."/>
            <person name="Anderson C."/>
            <person name="Salamov A."/>
            <person name="Aerts A."/>
            <person name="Riley R."/>
            <person name="Clum A."/>
            <person name="Lindquist E."/>
            <person name="Ence D."/>
            <person name="Campbell M."/>
            <person name="Kronenberg Z."/>
            <person name="Feau N."/>
            <person name="Dhillon B."/>
            <person name="Hamelin R."/>
            <person name="Burleigh J."/>
            <person name="Smith J."/>
            <person name="Yandell M."/>
            <person name="Nelson C."/>
            <person name="Grigoriev I."/>
            <person name="Davis J."/>
        </authorList>
    </citation>
    <scope>NUCLEOTIDE SEQUENCE</scope>
    <source>
        <strain evidence="17">G11</strain>
    </source>
</reference>
<feature type="compositionally biased region" description="Polar residues" evidence="15">
    <location>
        <begin position="504"/>
        <end position="521"/>
    </location>
</feature>
<keyword evidence="7" id="KW-0223">Dioxygenase</keyword>
<dbReference type="GO" id="GO:0140680">
    <property type="term" value="F:histone H3K36me/H3K36me2 demethylase activity"/>
    <property type="evidence" value="ECO:0007669"/>
    <property type="project" value="UniProtKB-EC"/>
</dbReference>
<dbReference type="GO" id="GO:0046872">
    <property type="term" value="F:metal ion binding"/>
    <property type="evidence" value="ECO:0007669"/>
    <property type="project" value="UniProtKB-KW"/>
</dbReference>
<comment type="cofactor">
    <cofactor evidence="1">
        <name>Fe(2+)</name>
        <dbReference type="ChEBI" id="CHEBI:29033"/>
    </cofactor>
</comment>
<sequence>MSWLMDDESAMTEPILIEDDDALRALGMKMPSSTITIRQISDIVGPDTPVEVIDVASQSELSRWTLDQWASYYEQPKRDKVRNVISLEVTETALGDSIELPRIVREMDWVETIWPQDVRVAGSKAYPKVQKYCLMSVARCWTDWHIDFAGSSVFYHVLRGSKTFYFIRPTPSNLEKYEEWSGDSDLQESTWLGDRVDVVYKVSLQAGHTMIIPTGWIHAVYTPVDSLVFGGNYLHSLNIPIQLRVHQIEINTKVPKKFRFPFFIRMLWYVAHHYQQKLDVIQRNPSKCPSETQQTIPENSNLDSLPHVPPRILSGLLALSEFLISQVSSIGAPSQNVNTEPKKLLSDGIDWERIPDPQNLARSLRQLVTSALSLTSSPDPQKKALLLEKPQKPALQVASRSRISSPAPSALHIKIKRKASNEPSKGISSGFSESESFKKPTSQHNDRPTKQTKLKQAAPSVLPPSKKDGATIVQKINEPPTTEITRGLRSRPTVDDSGQLVENPPQSSEMSEVEIRTTTSENRVVRQSTDELGRVMYETRCVRVVIEKVYFPTDDQTN</sequence>
<feature type="region of interest" description="Disordered" evidence="15">
    <location>
        <begin position="389"/>
        <end position="521"/>
    </location>
</feature>
<evidence type="ECO:0000256" key="7">
    <source>
        <dbReference type="ARBA" id="ARBA00022964"/>
    </source>
</evidence>
<evidence type="ECO:0000256" key="11">
    <source>
        <dbReference type="ARBA" id="ARBA00023163"/>
    </source>
</evidence>
<dbReference type="Proteomes" id="UP000886653">
    <property type="component" value="Unassembled WGS sequence"/>
</dbReference>
<dbReference type="EC" id="1.14.11.27" evidence="4"/>
<comment type="catalytic activity">
    <reaction evidence="14">
        <text>N(6),N(6)-dimethyl-L-lysyl(36)-[histone H3] + 2 2-oxoglutarate + 2 O2 = L-lysyl(36)-[histone H3] + 2 formaldehyde + 2 succinate + 2 CO2</text>
        <dbReference type="Rhea" id="RHEA:42032"/>
        <dbReference type="Rhea" id="RHEA-COMP:9785"/>
        <dbReference type="Rhea" id="RHEA-COMP:9787"/>
        <dbReference type="ChEBI" id="CHEBI:15379"/>
        <dbReference type="ChEBI" id="CHEBI:16526"/>
        <dbReference type="ChEBI" id="CHEBI:16810"/>
        <dbReference type="ChEBI" id="CHEBI:16842"/>
        <dbReference type="ChEBI" id="CHEBI:29969"/>
        <dbReference type="ChEBI" id="CHEBI:30031"/>
        <dbReference type="ChEBI" id="CHEBI:61976"/>
        <dbReference type="EC" id="1.14.11.27"/>
    </reaction>
</comment>
<keyword evidence="12" id="KW-0539">Nucleus</keyword>
<feature type="compositionally biased region" description="Low complexity" evidence="15">
    <location>
        <begin position="424"/>
        <end position="434"/>
    </location>
</feature>
<evidence type="ECO:0000256" key="15">
    <source>
        <dbReference type="SAM" id="MobiDB-lite"/>
    </source>
</evidence>
<protein>
    <recommendedName>
        <fullName evidence="4">[histone H3]-dimethyl-L-lysine(36) demethylase</fullName>
        <ecNumber evidence="4">1.14.11.27</ecNumber>
    </recommendedName>
    <alternativeName>
        <fullName evidence="13">[Histone-H3]-lysine-36 demethylase 1</fullName>
    </alternativeName>
</protein>
<dbReference type="InterPro" id="IPR041070">
    <property type="entry name" value="JHD"/>
</dbReference>
<gene>
    <name evidence="17" type="ORF">CROQUDRAFT_196962</name>
</gene>
<name>A0A9P6NUA8_9BASI</name>